<dbReference type="OrthoDB" id="5944130at2"/>
<proteinExistence type="predicted"/>
<dbReference type="InterPro" id="IPR018642">
    <property type="entry name" value="DUF2066"/>
</dbReference>
<gene>
    <name evidence="2" type="ORF">DVJ77_18980</name>
</gene>
<keyword evidence="3" id="KW-1185">Reference proteome</keyword>
<dbReference type="EMBL" id="QQAH01000021">
    <property type="protein sequence ID" value="RDD80103.1"/>
    <property type="molecule type" value="Genomic_DNA"/>
</dbReference>
<accession>A0A369UID4</accession>
<dbReference type="AlphaFoldDB" id="A0A369UID4"/>
<feature type="signal peptide" evidence="1">
    <location>
        <begin position="1"/>
        <end position="29"/>
    </location>
</feature>
<dbReference type="Pfam" id="PF09839">
    <property type="entry name" value="DUF2066"/>
    <property type="match status" value="1"/>
</dbReference>
<reference evidence="2 3" key="1">
    <citation type="submission" date="2018-07" db="EMBL/GenBank/DDBJ databases">
        <title>Dyella tabacisoli L4-6T, whole genome shotgun sequence.</title>
        <authorList>
            <person name="Zhou X.-K."/>
            <person name="Li W.-J."/>
            <person name="Duan Y.-Q."/>
        </authorList>
    </citation>
    <scope>NUCLEOTIDE SEQUENCE [LARGE SCALE GENOMIC DNA]</scope>
    <source>
        <strain evidence="2 3">L4-6</strain>
    </source>
</reference>
<comment type="caution">
    <text evidence="2">The sequence shown here is derived from an EMBL/GenBank/DDBJ whole genome shotgun (WGS) entry which is preliminary data.</text>
</comment>
<dbReference type="Proteomes" id="UP000253782">
    <property type="component" value="Unassembled WGS sequence"/>
</dbReference>
<organism evidence="2 3">
    <name type="scientific">Dyella tabacisoli</name>
    <dbReference type="NCBI Taxonomy" id="2282381"/>
    <lineage>
        <taxon>Bacteria</taxon>
        <taxon>Pseudomonadati</taxon>
        <taxon>Pseudomonadota</taxon>
        <taxon>Gammaproteobacteria</taxon>
        <taxon>Lysobacterales</taxon>
        <taxon>Rhodanobacteraceae</taxon>
        <taxon>Dyella</taxon>
    </lineage>
</organism>
<name>A0A369UID4_9GAMM</name>
<dbReference type="RefSeq" id="WP_114847107.1">
    <property type="nucleotide sequence ID" value="NZ_JBHSPE010000025.1"/>
</dbReference>
<protein>
    <submittedName>
        <fullName evidence="2">DUF2066 domain-containing protein</fullName>
    </submittedName>
</protein>
<feature type="chain" id="PRO_5016778662" evidence="1">
    <location>
        <begin position="30"/>
        <end position="336"/>
    </location>
</feature>
<keyword evidence="1" id="KW-0732">Signal</keyword>
<sequence length="336" mass="35137">MRLPRLLIVSLCLGLFGLSLFAPLPVAHAQGQVSPYTVTVPVKDTSDAQRDDAFGTALSQVMARVAGGQDLRTKAGYADALKAAPGMVQQYHYQRGTPAQGGISLQVIFDQGAVQRAVSQMGVASNAATKPPVLLLVRDEDGSVLTRDALAALAQTAATRGYSVVLADPSKVTDTPTVTNADPEQLVTLARQYKTGLILLGQLRSNNADWNLVSGGPQQRWSNTAADNGALLTDAGNALADRLGKQLNVIGAGNIDGKIWVSDVRSAMDYANLLGVLRADPMLHQVATLSAQGDGMLLSVKAGLPMTALAVSLTAGGRLLQGEAHSGADISLRWVH</sequence>
<evidence type="ECO:0000313" key="2">
    <source>
        <dbReference type="EMBL" id="RDD80103.1"/>
    </source>
</evidence>
<evidence type="ECO:0000256" key="1">
    <source>
        <dbReference type="SAM" id="SignalP"/>
    </source>
</evidence>
<evidence type="ECO:0000313" key="3">
    <source>
        <dbReference type="Proteomes" id="UP000253782"/>
    </source>
</evidence>